<feature type="domain" description="G-protein coupled receptors family 1 profile" evidence="11">
    <location>
        <begin position="1"/>
        <end position="267"/>
    </location>
</feature>
<name>A0A8B7XSQ7_ACAPL</name>
<dbReference type="InterPro" id="IPR017452">
    <property type="entry name" value="GPCR_Rhodpsn_7TM"/>
</dbReference>
<evidence type="ECO:0000256" key="4">
    <source>
        <dbReference type="ARBA" id="ARBA00022989"/>
    </source>
</evidence>
<evidence type="ECO:0000313" key="13">
    <source>
        <dbReference type="RefSeq" id="XP_022082966.1"/>
    </source>
</evidence>
<dbReference type="GO" id="GO:0004930">
    <property type="term" value="F:G protein-coupled receptor activity"/>
    <property type="evidence" value="ECO:0007669"/>
    <property type="project" value="UniProtKB-KW"/>
</dbReference>
<dbReference type="PANTHER" id="PTHR24249">
    <property type="entry name" value="HISTAMINE RECEPTOR-RELATED G-PROTEIN COUPLED RECEPTOR"/>
    <property type="match status" value="1"/>
</dbReference>
<evidence type="ECO:0000256" key="2">
    <source>
        <dbReference type="ARBA" id="ARBA00022475"/>
    </source>
</evidence>
<dbReference type="GeneID" id="110975134"/>
<feature type="transmembrane region" description="Helical" evidence="10">
    <location>
        <begin position="94"/>
        <end position="116"/>
    </location>
</feature>
<evidence type="ECO:0000313" key="12">
    <source>
        <dbReference type="Proteomes" id="UP000694845"/>
    </source>
</evidence>
<sequence>MWRAADIKKVTRIFVVSMSVADLGIGFFTLPVQLLSLVVDMTDTSQQSLCVVHVILYTLFSGTSLLNVLLITVERYVAIEFPFRHRSLVTVRRAYIAMASVWLICGANAAISGTLAGMTDFFHDELGICLSFSVNTTNHFEWLQVCAYLFIPLFTIVAIYTRILVLVRRHVVRQLTMVRLSSLPLASGRRANQPTKNGRHVCKSRSLALRRKSLCTFLMVVSVYVVTFIPASIVLILAITGRPVSTYVLEVAKFSVYCYSWLNVVVYSLRDKAFREAARTIFCRQ</sequence>
<dbReference type="AlphaFoldDB" id="A0A8B7XSQ7"/>
<comment type="similarity">
    <text evidence="9">Belongs to the G-protein coupled receptor 1 family.</text>
</comment>
<keyword evidence="6 10" id="KW-0472">Membrane</keyword>
<feature type="transmembrane region" description="Helical" evidence="10">
    <location>
        <begin position="12"/>
        <end position="34"/>
    </location>
</feature>
<evidence type="ECO:0000256" key="8">
    <source>
        <dbReference type="ARBA" id="ARBA00023224"/>
    </source>
</evidence>
<dbReference type="OMA" id="SAEYHID"/>
<keyword evidence="3 9" id="KW-0812">Transmembrane</keyword>
<evidence type="ECO:0000256" key="1">
    <source>
        <dbReference type="ARBA" id="ARBA00004651"/>
    </source>
</evidence>
<dbReference type="InterPro" id="IPR050569">
    <property type="entry name" value="TAAR"/>
</dbReference>
<feature type="transmembrane region" description="Helical" evidence="10">
    <location>
        <begin position="214"/>
        <end position="239"/>
    </location>
</feature>
<evidence type="ECO:0000256" key="9">
    <source>
        <dbReference type="RuleBase" id="RU000688"/>
    </source>
</evidence>
<dbReference type="GO" id="GO:0005886">
    <property type="term" value="C:plasma membrane"/>
    <property type="evidence" value="ECO:0007669"/>
    <property type="project" value="UniProtKB-SubCell"/>
</dbReference>
<gene>
    <name evidence="13" type="primary">LOC110975134</name>
</gene>
<protein>
    <submittedName>
        <fullName evidence="13">Adenosine receptor A3-like</fullName>
    </submittedName>
</protein>
<evidence type="ECO:0000256" key="10">
    <source>
        <dbReference type="SAM" id="Phobius"/>
    </source>
</evidence>
<keyword evidence="5 9" id="KW-0297">G-protein coupled receptor</keyword>
<dbReference type="PROSITE" id="PS00237">
    <property type="entry name" value="G_PROTEIN_RECEP_F1_1"/>
    <property type="match status" value="1"/>
</dbReference>
<evidence type="ECO:0000256" key="7">
    <source>
        <dbReference type="ARBA" id="ARBA00023170"/>
    </source>
</evidence>
<dbReference type="CDD" id="cd00637">
    <property type="entry name" value="7tm_classA_rhodopsin-like"/>
    <property type="match status" value="1"/>
</dbReference>
<dbReference type="PANTHER" id="PTHR24249:SF372">
    <property type="entry name" value="G-PROTEIN COUPLED RECEPTORS FAMILY 1 PROFILE DOMAIN-CONTAINING PROTEIN"/>
    <property type="match status" value="1"/>
</dbReference>
<organism evidence="12 13">
    <name type="scientific">Acanthaster planci</name>
    <name type="common">Crown-of-thorns starfish</name>
    <dbReference type="NCBI Taxonomy" id="133434"/>
    <lineage>
        <taxon>Eukaryota</taxon>
        <taxon>Metazoa</taxon>
        <taxon>Echinodermata</taxon>
        <taxon>Eleutherozoa</taxon>
        <taxon>Asterozoa</taxon>
        <taxon>Asteroidea</taxon>
        <taxon>Valvatacea</taxon>
        <taxon>Valvatida</taxon>
        <taxon>Acanthasteridae</taxon>
        <taxon>Acanthaster</taxon>
    </lineage>
</organism>
<proteinExistence type="inferred from homology"/>
<feature type="transmembrane region" description="Helical" evidence="10">
    <location>
        <begin position="54"/>
        <end position="73"/>
    </location>
</feature>
<evidence type="ECO:0000256" key="3">
    <source>
        <dbReference type="ARBA" id="ARBA00022692"/>
    </source>
</evidence>
<evidence type="ECO:0000259" key="11">
    <source>
        <dbReference type="PROSITE" id="PS50262"/>
    </source>
</evidence>
<dbReference type="RefSeq" id="XP_022082966.1">
    <property type="nucleotide sequence ID" value="XM_022227274.1"/>
</dbReference>
<dbReference type="OrthoDB" id="5967704at2759"/>
<dbReference type="InterPro" id="IPR000276">
    <property type="entry name" value="GPCR_Rhodpsn"/>
</dbReference>
<dbReference type="Pfam" id="PF00001">
    <property type="entry name" value="7tm_1"/>
    <property type="match status" value="1"/>
</dbReference>
<dbReference type="PROSITE" id="PS50262">
    <property type="entry name" value="G_PROTEIN_RECEP_F1_2"/>
    <property type="match status" value="1"/>
</dbReference>
<keyword evidence="4 10" id="KW-1133">Transmembrane helix</keyword>
<evidence type="ECO:0000256" key="6">
    <source>
        <dbReference type="ARBA" id="ARBA00023136"/>
    </source>
</evidence>
<keyword evidence="7 9" id="KW-0675">Receptor</keyword>
<feature type="transmembrane region" description="Helical" evidence="10">
    <location>
        <begin position="142"/>
        <end position="167"/>
    </location>
</feature>
<dbReference type="PRINTS" id="PR00237">
    <property type="entry name" value="GPCRRHODOPSN"/>
</dbReference>
<reference evidence="13" key="1">
    <citation type="submission" date="2025-08" db="UniProtKB">
        <authorList>
            <consortium name="RefSeq"/>
        </authorList>
    </citation>
    <scope>IDENTIFICATION</scope>
</reference>
<comment type="subcellular location">
    <subcellularLocation>
        <location evidence="1">Cell membrane</location>
        <topology evidence="1">Multi-pass membrane protein</topology>
    </subcellularLocation>
</comment>
<feature type="transmembrane region" description="Helical" evidence="10">
    <location>
        <begin position="251"/>
        <end position="269"/>
    </location>
</feature>
<keyword evidence="2" id="KW-1003">Cell membrane</keyword>
<keyword evidence="8 9" id="KW-0807">Transducer</keyword>
<dbReference type="Gene3D" id="1.20.1070.10">
    <property type="entry name" value="Rhodopsin 7-helix transmembrane proteins"/>
    <property type="match status" value="1"/>
</dbReference>
<keyword evidence="12" id="KW-1185">Reference proteome</keyword>
<dbReference type="KEGG" id="aplc:110975134"/>
<dbReference type="SUPFAM" id="SSF81321">
    <property type="entry name" value="Family A G protein-coupled receptor-like"/>
    <property type="match status" value="1"/>
</dbReference>
<evidence type="ECO:0000256" key="5">
    <source>
        <dbReference type="ARBA" id="ARBA00023040"/>
    </source>
</evidence>
<accession>A0A8B7XSQ7</accession>
<dbReference type="Proteomes" id="UP000694845">
    <property type="component" value="Unplaced"/>
</dbReference>